<organism evidence="1 2">
    <name type="scientific">Erwinia phage pEa_SNUABM_22</name>
    <dbReference type="NCBI Taxonomy" id="2869549"/>
    <lineage>
        <taxon>Viruses</taxon>
        <taxon>Duplodnaviria</taxon>
        <taxon>Heunggongvirae</taxon>
        <taxon>Uroviricota</taxon>
        <taxon>Caudoviricetes</taxon>
        <taxon>Alexandravirus</taxon>
        <taxon>Alexandravirus SNUABM22</taxon>
    </lineage>
</organism>
<evidence type="ECO:0000313" key="1">
    <source>
        <dbReference type="EMBL" id="UAW96773.1"/>
    </source>
</evidence>
<dbReference type="EMBL" id="MZ443785">
    <property type="protein sequence ID" value="UAW96773.1"/>
    <property type="molecule type" value="Genomic_DNA"/>
</dbReference>
<name>A0AAE9BUH0_9CAUD</name>
<keyword evidence="2" id="KW-1185">Reference proteome</keyword>
<proteinExistence type="predicted"/>
<evidence type="ECO:0000313" key="2">
    <source>
        <dbReference type="Proteomes" id="UP000827717"/>
    </source>
</evidence>
<dbReference type="Proteomes" id="UP000827717">
    <property type="component" value="Segment"/>
</dbReference>
<reference evidence="1 2" key="1">
    <citation type="submission" date="2021-06" db="EMBL/GenBank/DDBJ databases">
        <title>Complete genome sequence of Erwinia phage pEa_SNUABM_22.</title>
        <authorList>
            <person name="Kim S.G."/>
            <person name="Park S.C."/>
        </authorList>
    </citation>
    <scope>NUCLEOTIDE SEQUENCE [LARGE SCALE GENOMIC DNA]</scope>
    <source>
        <strain evidence="2">pEa_SNUABM_22</strain>
    </source>
</reference>
<accession>A0AAE9BUH0</accession>
<protein>
    <submittedName>
        <fullName evidence="1">Uncharacterized protein</fullName>
    </submittedName>
</protein>
<gene>
    <name evidence="1" type="ORF">pEaSNUABM22_00286</name>
</gene>
<sequence>MKPNKWKVKFTQKDKPTNTFEAVYTSQDEFEHWAKIHHDGGFLVEVEAFAVVEIPVATDWKYPAAPNLHEIPQLFHVKHYTGDEQPSLIGMQRYFHVEGDREEVEDFATLLNTMIYAARNYAEQGVTYTVEGYVPSQNAWLPVQSGLPTLQEVENFLVTIRGSKPGPFNPVTKVRLVRYVREVGEEITDMGKHVL</sequence>